<evidence type="ECO:0000313" key="1">
    <source>
        <dbReference type="EMBL" id="KKL20348.1"/>
    </source>
</evidence>
<proteinExistence type="predicted"/>
<dbReference type="EMBL" id="LAZR01014907">
    <property type="protein sequence ID" value="KKM15442.1"/>
    <property type="molecule type" value="Genomic_DNA"/>
</dbReference>
<evidence type="ECO:0000313" key="2">
    <source>
        <dbReference type="EMBL" id="KKM15442.1"/>
    </source>
</evidence>
<comment type="caution">
    <text evidence="1">The sequence shown here is derived from an EMBL/GenBank/DDBJ whole genome shotgun (WGS) entry which is preliminary data.</text>
</comment>
<gene>
    <name evidence="2" type="ORF">LCGC14_1696010</name>
    <name evidence="1" type="ORF">LCGC14_2456380</name>
</gene>
<sequence>MEIYKVMLENRKTKNMVEGEVNLLLSTKIQLNNLN</sequence>
<name>A0A0F9E8G2_9ZZZZ</name>
<dbReference type="AlphaFoldDB" id="A0A0F9E8G2"/>
<reference evidence="1" key="1">
    <citation type="journal article" date="2015" name="Nature">
        <title>Complex archaea that bridge the gap between prokaryotes and eukaryotes.</title>
        <authorList>
            <person name="Spang A."/>
            <person name="Saw J.H."/>
            <person name="Jorgensen S.L."/>
            <person name="Zaremba-Niedzwiedzka K."/>
            <person name="Martijn J."/>
            <person name="Lind A.E."/>
            <person name="van Eijk R."/>
            <person name="Schleper C."/>
            <person name="Guy L."/>
            <person name="Ettema T.J."/>
        </authorList>
    </citation>
    <scope>NUCLEOTIDE SEQUENCE</scope>
</reference>
<dbReference type="EMBL" id="LAZR01038133">
    <property type="protein sequence ID" value="KKL20348.1"/>
    <property type="molecule type" value="Genomic_DNA"/>
</dbReference>
<protein>
    <submittedName>
        <fullName evidence="1">Uncharacterized protein</fullName>
    </submittedName>
</protein>
<accession>A0A0F9E8G2</accession>
<organism evidence="1">
    <name type="scientific">marine sediment metagenome</name>
    <dbReference type="NCBI Taxonomy" id="412755"/>
    <lineage>
        <taxon>unclassified sequences</taxon>
        <taxon>metagenomes</taxon>
        <taxon>ecological metagenomes</taxon>
    </lineage>
</organism>